<accession>A0A160TXL4</accession>
<dbReference type="SUPFAM" id="SSF53254">
    <property type="entry name" value="Phosphoglycerate mutase-like"/>
    <property type="match status" value="1"/>
</dbReference>
<dbReference type="AlphaFoldDB" id="A0A160TXL4"/>
<organism evidence="1">
    <name type="scientific">hydrothermal vent metagenome</name>
    <dbReference type="NCBI Taxonomy" id="652676"/>
    <lineage>
        <taxon>unclassified sequences</taxon>
        <taxon>metagenomes</taxon>
        <taxon>ecological metagenomes</taxon>
    </lineage>
</organism>
<name>A0A160TXL4_9ZZZZ</name>
<dbReference type="PANTHER" id="PTHR48100">
    <property type="entry name" value="BROAD-SPECIFICITY PHOSPHATASE YOR283W-RELATED"/>
    <property type="match status" value="1"/>
</dbReference>
<dbReference type="InterPro" id="IPR050275">
    <property type="entry name" value="PGM_Phosphatase"/>
</dbReference>
<gene>
    <name evidence="1" type="ORF">MGWOODY_XGa1593</name>
</gene>
<dbReference type="GO" id="GO:0016791">
    <property type="term" value="F:phosphatase activity"/>
    <property type="evidence" value="ECO:0007669"/>
    <property type="project" value="TreeGrafter"/>
</dbReference>
<dbReference type="Pfam" id="PF00300">
    <property type="entry name" value="His_Phos_1"/>
    <property type="match status" value="1"/>
</dbReference>
<dbReference type="PROSITE" id="PS00175">
    <property type="entry name" value="PG_MUTASE"/>
    <property type="match status" value="1"/>
</dbReference>
<dbReference type="Gene3D" id="3.40.50.1240">
    <property type="entry name" value="Phosphoglycerate mutase-like"/>
    <property type="match status" value="1"/>
</dbReference>
<protein>
    <submittedName>
        <fullName evidence="1">Phosphoglycerate mutase family</fullName>
    </submittedName>
</protein>
<sequence>MPIYIARHGQTDWNLLEKWQSTTDVPLNKTGYQQAENLRDKLAEQGVRFSAAMTSPLVRAVETAKVLLQGSHVIAQDNLALIELDMGDYEGRKEKDVRDLLGNEKYNQWRSTMMRVPAPGGESITDVAYRLQSVVTWLGQQIGNVLIVGHQYVNMALKAQLCNRFDSSDLLEFKQANDEIDIWDHQSRRSIGLIKLDNFDGDHLRV</sequence>
<evidence type="ECO:0000313" key="1">
    <source>
        <dbReference type="EMBL" id="CUS55297.1"/>
    </source>
</evidence>
<dbReference type="InterPro" id="IPR001345">
    <property type="entry name" value="PG/BPGM_mutase_AS"/>
</dbReference>
<reference evidence="1" key="1">
    <citation type="submission" date="2015-10" db="EMBL/GenBank/DDBJ databases">
        <authorList>
            <person name="Gilbert D.G."/>
        </authorList>
    </citation>
    <scope>NUCLEOTIDE SEQUENCE</scope>
</reference>
<dbReference type="InterPro" id="IPR013078">
    <property type="entry name" value="His_Pase_superF_clade-1"/>
</dbReference>
<proteinExistence type="predicted"/>
<dbReference type="SMART" id="SM00855">
    <property type="entry name" value="PGAM"/>
    <property type="match status" value="1"/>
</dbReference>
<dbReference type="CDD" id="cd07067">
    <property type="entry name" value="HP_PGM_like"/>
    <property type="match status" value="1"/>
</dbReference>
<dbReference type="EMBL" id="CZRL01000132">
    <property type="protein sequence ID" value="CUS55297.1"/>
    <property type="molecule type" value="Genomic_DNA"/>
</dbReference>
<dbReference type="InterPro" id="IPR029033">
    <property type="entry name" value="His_PPase_superfam"/>
</dbReference>